<dbReference type="GeneID" id="25263191"/>
<dbReference type="PROSITE" id="PS00197">
    <property type="entry name" value="2FE2S_FER_1"/>
    <property type="match status" value="1"/>
</dbReference>
<dbReference type="GO" id="GO:0051537">
    <property type="term" value="F:2 iron, 2 sulfur cluster binding"/>
    <property type="evidence" value="ECO:0007669"/>
    <property type="project" value="UniProtKB-KW"/>
</dbReference>
<feature type="binding site" evidence="14">
    <location>
        <position position="76"/>
    </location>
    <ligand>
        <name>[2Fe-2S] cluster</name>
        <dbReference type="ChEBI" id="CHEBI:190135"/>
        <label>1</label>
    </ligand>
</feature>
<dbReference type="Pfam" id="PF01315">
    <property type="entry name" value="Ald_Xan_dh_C"/>
    <property type="match status" value="1"/>
</dbReference>
<comment type="similarity">
    <text evidence="2">Belongs to the xanthine dehydrogenase family.</text>
</comment>
<dbReference type="HOGENOM" id="CLU_001681_1_2_1"/>
<evidence type="ECO:0000256" key="13">
    <source>
        <dbReference type="PIRSR" id="PIRSR000127-2"/>
    </source>
</evidence>
<keyword evidence="19" id="KW-1185">Reference proteome</keyword>
<evidence type="ECO:0000256" key="10">
    <source>
        <dbReference type="ARBA" id="ARBA00023014"/>
    </source>
</evidence>
<dbReference type="InterPro" id="IPR000674">
    <property type="entry name" value="Ald_Oxase/Xan_DH_a/b"/>
</dbReference>
<keyword evidence="9 14" id="KW-0408">Iron</keyword>
<dbReference type="InterPro" id="IPR016166">
    <property type="entry name" value="FAD-bd_PCMH"/>
</dbReference>
<keyword evidence="7 13" id="KW-0274">FAD</keyword>
<dbReference type="InterPro" id="IPR036010">
    <property type="entry name" value="2Fe-2S_ferredoxin-like_sf"/>
</dbReference>
<dbReference type="STRING" id="1037660.A0A066W208"/>
<evidence type="ECO:0000313" key="19">
    <source>
        <dbReference type="Proteomes" id="UP000027361"/>
    </source>
</evidence>
<feature type="binding site" evidence="13">
    <location>
        <position position="514"/>
    </location>
    <ligand>
        <name>FAD</name>
        <dbReference type="ChEBI" id="CHEBI:57692"/>
    </ligand>
</feature>
<dbReference type="Pfam" id="PF03450">
    <property type="entry name" value="CO_deh_flav_C"/>
    <property type="match status" value="1"/>
</dbReference>
<dbReference type="SUPFAM" id="SSF55447">
    <property type="entry name" value="CO dehydrogenase flavoprotein C-terminal domain-like"/>
    <property type="match status" value="1"/>
</dbReference>
<protein>
    <recommendedName>
        <fullName evidence="20">Xanthine dehydrogenase</fullName>
    </recommendedName>
</protein>
<feature type="binding site" evidence="14">
    <location>
        <position position="1004"/>
    </location>
    <ligand>
        <name>Mo-molybdopterin</name>
        <dbReference type="ChEBI" id="CHEBI:71302"/>
    </ligand>
    <ligandPart>
        <name>Mo</name>
        <dbReference type="ChEBI" id="CHEBI:28685"/>
    </ligandPart>
</feature>
<evidence type="ECO:0000259" key="16">
    <source>
        <dbReference type="PROSITE" id="PS51085"/>
    </source>
</evidence>
<dbReference type="SMART" id="SM01008">
    <property type="entry name" value="Ald_Xan_dh_C"/>
    <property type="match status" value="1"/>
</dbReference>
<dbReference type="CDD" id="cd00207">
    <property type="entry name" value="fer2"/>
    <property type="match status" value="1"/>
</dbReference>
<evidence type="ECO:0000256" key="14">
    <source>
        <dbReference type="PIRSR" id="PIRSR000127-3"/>
    </source>
</evidence>
<dbReference type="FunFam" id="3.30.365.10:FF:000004">
    <property type="entry name" value="Xanthine dehydrogenase oxidase"/>
    <property type="match status" value="1"/>
</dbReference>
<dbReference type="InterPro" id="IPR016167">
    <property type="entry name" value="FAD-bd_PCMH_sub1"/>
</dbReference>
<feature type="binding site" evidence="13">
    <location>
        <position position="537"/>
    </location>
    <ligand>
        <name>FAD</name>
        <dbReference type="ChEBI" id="CHEBI:57692"/>
    </ligand>
</feature>
<dbReference type="InterPro" id="IPR022407">
    <property type="entry name" value="OxRdtase_Mopterin_BS"/>
</dbReference>
<keyword evidence="10 14" id="KW-0411">Iron-sulfur</keyword>
<feature type="binding site" evidence="14">
    <location>
        <position position="185"/>
    </location>
    <ligand>
        <name>[2Fe-2S] cluster</name>
        <dbReference type="ChEBI" id="CHEBI:190135"/>
        <label>2</label>
    </ligand>
</feature>
<dbReference type="PIRSF" id="PIRSF000127">
    <property type="entry name" value="Xanthine_DH"/>
    <property type="match status" value="1"/>
</dbReference>
<dbReference type="PROSITE" id="PS00559">
    <property type="entry name" value="MOLYBDOPTERIN_EUK"/>
    <property type="match status" value="1"/>
</dbReference>
<feature type="binding site" evidence="13">
    <location>
        <position position="1086"/>
    </location>
    <ligand>
        <name>substrate</name>
    </ligand>
</feature>
<feature type="binding site" evidence="14">
    <location>
        <position position="973"/>
    </location>
    <ligand>
        <name>Mo-molybdopterin</name>
        <dbReference type="ChEBI" id="CHEBI:71302"/>
    </ligand>
    <ligandPart>
        <name>Mo</name>
        <dbReference type="ChEBI" id="CHEBI:28685"/>
    </ligandPart>
</feature>
<dbReference type="InterPro" id="IPR046867">
    <property type="entry name" value="AldOxase/xan_DH_MoCoBD2"/>
</dbReference>
<keyword evidence="4" id="KW-0285">Flavoprotein</keyword>
<proteinExistence type="inferred from homology"/>
<evidence type="ECO:0000256" key="6">
    <source>
        <dbReference type="ARBA" id="ARBA00022723"/>
    </source>
</evidence>
<sequence length="1547" mass="165759">MAASIFDADKPLPLPPSFPTVTGTHGHGGAPLCFVLNRKKITLRPGCFNPDLTLLEYLRIYAGLTGTKLGCAEGGCGACTVVLGKVAPVPRDAAGAQKYEYKAVNACLLPMVAVHGAHVLTVEGIGTSSDPHPVQERIAKMFGSQCGFCTPGIVMSLYATIRTAHSTGKGLTEAQIEHSLDGNLCRCTGYRPILDAAKTFAFVPAVNYGSTGPISNSESGSSRSDSDDLDATRSKSSGASALPSASTDITTYETEQEKEQADLIRQATGVANAGMCGKGKDCCRVNGNNTKGHYPAAPPGGCTLTPSSSPATITALAAGEQVSLKEYRYADEIIFPPHLLKAGTSFDAEDLAFPSMASADNSDDDEEDGAKKAEPERRTLWLRPGSLASLKDVMSFYAQLGRASAGAKATQPVAKLRSGNTETGIEVKFKHALWNINVFVSDHLRELAGFDAVVARAGSMTHAGAADMKIGANLSLQALIAALKAANAAPAAPDASDGYAKQVRDAALANLKYFAGTQIRNVATLGGNIATASPISDLNPVWVATNAVVAWVHPTSGGASTESSCSMRDFFQGYRTTALPPHAILTSLAVPLDGPARTAPQPGEQRFVRAFKQAKRKDDDIAIVNAGLYVALSPAPQRTVLDICLAYGGMAPTTAVAKHAGAFLLGRKWGDEKVLREAMAVMAEKDFALPYAVPGGMPAYRKALALGFLARFWSDVCAELELPGFGSAAAAAAEDALALQELPGSEPQREGVVTTGSQDLEGVDLAAPATKAVGKALPHLAALKQVTGEAVYVDDIPPVANEAYGALVVSQKAHARIVRIITAPAMQIPGVVAVVTKEDIPPNGSNIWCPPTMDEPFFVGPGEEVQSVAQIIAVVVAEDKRTAQRAARAVMIEYDELPHILTIDEAIAAGSYFKPRPVLRRGDVENADWGDCERTLEGETRLGGQEHFYLETNACLVVPGREDGEMDVYASTQNPSETQAFCASLLGVPSNRVTCHTKRLGGGFGGKESRTVPIAATMCLAARKTGRAIRCMLDRDEDMWWSGQRHPFKATWRVGLTSDGRLQRLEATVYCNGGWSQDLSQAVLERAMTHIDNCCLIPKLKVQGFICKTNTMSNTAFRGFGGPQGMFISQDYLTKAATSLGMRTEDLIEKNMYREGERTHYGQELVDWNVPALWSELKITSEYDKRRAAVDAFNKQNRWKKRGLSLMCTKFGISFTAIFLNQAYALIHIYHSDGSILLSHGGTEMGQGLHTKMAQVAATELQVPIEKVHIVETNTQHLGNTSATAASASSDLNGMAIKNACEQLNERLAPFRKFENGKAAVPWEKACHDAYFARVPLSAVGHYKTPDIGYNWQTGEGKPFFYFTQGAAVSEVEVDLLTGDHVIRRADIHMDIGRSINPGIDVGQIEGAFTQGYGLVTTEESLWLPSGRPFNNGPGNLKIPAFLNTPQDMRVSFLKGQSRKLHNLRTIQSSKGVGEPPLFLGCTVFFALRDAIASARKDAGQPDDFQFIAPATPERIRTACADEIMKIAEKGTERRNESDKAFFVNIS</sequence>
<dbReference type="OMA" id="PHPTQER"/>
<keyword evidence="3 14" id="KW-0500">Molybdenum</keyword>
<dbReference type="Pfam" id="PF02738">
    <property type="entry name" value="MoCoBD_1"/>
    <property type="match status" value="1"/>
</dbReference>
<dbReference type="Gene3D" id="3.90.1170.50">
    <property type="entry name" value="Aldehyde oxidase/xanthine dehydrogenase, a/b hammerhead"/>
    <property type="match status" value="1"/>
</dbReference>
<dbReference type="InterPro" id="IPR036884">
    <property type="entry name" value="2Fe-2S-bd_dom_sf"/>
</dbReference>
<feature type="binding site" evidence="13">
    <location>
        <position position="1008"/>
    </location>
    <ligand>
        <name>substrate</name>
    </ligand>
</feature>
<dbReference type="RefSeq" id="XP_013243943.1">
    <property type="nucleotide sequence ID" value="XM_013388489.1"/>
</dbReference>
<evidence type="ECO:0000256" key="12">
    <source>
        <dbReference type="PIRSR" id="PIRSR000127-1"/>
    </source>
</evidence>
<reference evidence="18 19" key="1">
    <citation type="submission" date="2014-05" db="EMBL/GenBank/DDBJ databases">
        <title>Draft genome sequence of a rare smut relative, Tilletiaria anomala UBC 951.</title>
        <authorList>
            <consortium name="DOE Joint Genome Institute"/>
            <person name="Toome M."/>
            <person name="Kuo A."/>
            <person name="Henrissat B."/>
            <person name="Lipzen A."/>
            <person name="Tritt A."/>
            <person name="Yoshinaga Y."/>
            <person name="Zane M."/>
            <person name="Barry K."/>
            <person name="Grigoriev I.V."/>
            <person name="Spatafora J.W."/>
            <person name="Aimea M.C."/>
        </authorList>
    </citation>
    <scope>NUCLEOTIDE SEQUENCE [LARGE SCALE GENOMIC DNA]</scope>
    <source>
        <strain evidence="18 19">UBC 951</strain>
    </source>
</reference>
<evidence type="ECO:0000256" key="11">
    <source>
        <dbReference type="ARBA" id="ARBA00034078"/>
    </source>
</evidence>
<dbReference type="SUPFAM" id="SSF56176">
    <property type="entry name" value="FAD-binding/transporter-associated domain-like"/>
    <property type="match status" value="1"/>
</dbReference>
<gene>
    <name evidence="18" type="ORF">K437DRAFT_245899</name>
</gene>
<dbReference type="FunFam" id="3.30.365.10:FF:000001">
    <property type="entry name" value="Xanthine dehydrogenase oxidase"/>
    <property type="match status" value="1"/>
</dbReference>
<feature type="domain" description="2Fe-2S ferredoxin-type" evidence="16">
    <location>
        <begin position="30"/>
        <end position="125"/>
    </location>
</feature>
<comment type="caution">
    <text evidence="18">The sequence shown here is derived from an EMBL/GenBank/DDBJ whole genome shotgun (WGS) entry which is preliminary data.</text>
</comment>
<keyword evidence="8" id="KW-0560">Oxidoreductase</keyword>
<dbReference type="InterPro" id="IPR008274">
    <property type="entry name" value="AldOxase/xan_DH_MoCoBD1"/>
</dbReference>
<dbReference type="InterPro" id="IPR016208">
    <property type="entry name" value="Ald_Oxase/xanthine_DH-like"/>
</dbReference>
<dbReference type="InterPro" id="IPR012675">
    <property type="entry name" value="Beta-grasp_dom_sf"/>
</dbReference>
<comment type="cofactor">
    <cofactor evidence="1 13">
        <name>FAD</name>
        <dbReference type="ChEBI" id="CHEBI:57692"/>
    </cofactor>
</comment>
<feature type="binding site" evidence="14">
    <location>
        <position position="107"/>
    </location>
    <ligand>
        <name>[2Fe-2S] cluster</name>
        <dbReference type="ChEBI" id="CHEBI:190135"/>
        <label>1</label>
    </ligand>
</feature>
<dbReference type="GO" id="GO:0071949">
    <property type="term" value="F:FAD binding"/>
    <property type="evidence" value="ECO:0007669"/>
    <property type="project" value="InterPro"/>
</dbReference>
<dbReference type="Pfam" id="PF00941">
    <property type="entry name" value="FAD_binding_5"/>
    <property type="match status" value="1"/>
</dbReference>
<accession>A0A066W208</accession>
<feature type="compositionally biased region" description="Polar residues" evidence="15">
    <location>
        <begin position="234"/>
        <end position="253"/>
    </location>
</feature>
<dbReference type="InterPro" id="IPR016169">
    <property type="entry name" value="FAD-bd_PCMH_sub2"/>
</dbReference>
<dbReference type="SUPFAM" id="SSF56003">
    <property type="entry name" value="Molybdenum cofactor-binding domain"/>
    <property type="match status" value="1"/>
</dbReference>
<feature type="binding site" evidence="14">
    <location>
        <position position="146"/>
    </location>
    <ligand>
        <name>[2Fe-2S] cluster</name>
        <dbReference type="ChEBI" id="CHEBI:190135"/>
        <label>2</label>
    </ligand>
</feature>
<feature type="binding site" evidence="13">
    <location>
        <position position="1216"/>
    </location>
    <ligand>
        <name>substrate</name>
    </ligand>
</feature>
<dbReference type="Pfam" id="PF01799">
    <property type="entry name" value="Fer2_2"/>
    <property type="match status" value="1"/>
</dbReference>
<comment type="cofactor">
    <cofactor evidence="14">
        <name>[2Fe-2S] cluster</name>
        <dbReference type="ChEBI" id="CHEBI:190135"/>
    </cofactor>
    <text evidence="14">Binds 2 [2Fe-2S] clusters.</text>
</comment>
<evidence type="ECO:0000256" key="15">
    <source>
        <dbReference type="SAM" id="MobiDB-lite"/>
    </source>
</evidence>
<dbReference type="SUPFAM" id="SSF47741">
    <property type="entry name" value="CO dehydrogenase ISP C-domain like"/>
    <property type="match status" value="1"/>
</dbReference>
<dbReference type="InterPro" id="IPR002346">
    <property type="entry name" value="Mopterin_DH_FAD-bd"/>
</dbReference>
<dbReference type="Gene3D" id="3.30.465.10">
    <property type="match status" value="1"/>
</dbReference>
<evidence type="ECO:0000256" key="5">
    <source>
        <dbReference type="ARBA" id="ARBA00022714"/>
    </source>
</evidence>
<dbReference type="PROSITE" id="PS51085">
    <property type="entry name" value="2FE2S_FER_2"/>
    <property type="match status" value="1"/>
</dbReference>
<dbReference type="SUPFAM" id="SSF54665">
    <property type="entry name" value="CO dehydrogenase molybdoprotein N-domain-like"/>
    <property type="match status" value="1"/>
</dbReference>
<dbReference type="GO" id="GO:0005506">
    <property type="term" value="F:iron ion binding"/>
    <property type="evidence" value="ECO:0007669"/>
    <property type="project" value="InterPro"/>
</dbReference>
<dbReference type="FunFam" id="3.30.365.10:FF:000003">
    <property type="entry name" value="Aldehyde oxidase 1"/>
    <property type="match status" value="1"/>
</dbReference>
<feature type="binding site" evidence="14">
    <location>
        <position position="71"/>
    </location>
    <ligand>
        <name>[2Fe-2S] cluster</name>
        <dbReference type="ChEBI" id="CHEBI:190135"/>
        <label>1</label>
    </ligand>
</feature>
<feature type="binding site" evidence="14">
    <location>
        <position position="149"/>
    </location>
    <ligand>
        <name>[2Fe-2S] cluster</name>
        <dbReference type="ChEBI" id="CHEBI:190135"/>
        <label>2</label>
    </ligand>
</feature>
<evidence type="ECO:0000259" key="17">
    <source>
        <dbReference type="PROSITE" id="PS51387"/>
    </source>
</evidence>
<dbReference type="SUPFAM" id="SSF54292">
    <property type="entry name" value="2Fe-2S ferredoxin-like"/>
    <property type="match status" value="1"/>
</dbReference>
<evidence type="ECO:0000256" key="7">
    <source>
        <dbReference type="ARBA" id="ARBA00022827"/>
    </source>
</evidence>
<dbReference type="InterPro" id="IPR037165">
    <property type="entry name" value="AldOxase/xan_DH_Mopterin-bd_sf"/>
</dbReference>
<evidence type="ECO:0000256" key="9">
    <source>
        <dbReference type="ARBA" id="ARBA00023004"/>
    </source>
</evidence>
<dbReference type="GO" id="GO:0016491">
    <property type="term" value="F:oxidoreductase activity"/>
    <property type="evidence" value="ECO:0007669"/>
    <property type="project" value="UniProtKB-KW"/>
</dbReference>
<feature type="binding site" evidence="14">
    <location>
        <position position="79"/>
    </location>
    <ligand>
        <name>[2Fe-2S] cluster</name>
        <dbReference type="ChEBI" id="CHEBI:190135"/>
        <label>1</label>
    </ligand>
</feature>
<dbReference type="OrthoDB" id="8300278at2759"/>
<feature type="compositionally biased region" description="Basic and acidic residues" evidence="15">
    <location>
        <begin position="224"/>
        <end position="233"/>
    </location>
</feature>
<feature type="domain" description="FAD-binding PCMH-type" evidence="17">
    <location>
        <begin position="374"/>
        <end position="595"/>
    </location>
</feature>
<keyword evidence="6 14" id="KW-0479">Metal-binding</keyword>
<dbReference type="EMBL" id="JMSN01000028">
    <property type="protein sequence ID" value="KDN47751.1"/>
    <property type="molecule type" value="Genomic_DNA"/>
</dbReference>
<feature type="active site" description="Proton acceptor" evidence="12">
    <location>
        <position position="1475"/>
    </location>
</feature>
<evidence type="ECO:0008006" key="20">
    <source>
        <dbReference type="Google" id="ProtNLM"/>
    </source>
</evidence>
<feature type="binding site" evidence="14">
    <location>
        <position position="187"/>
    </location>
    <ligand>
        <name>[2Fe-2S] cluster</name>
        <dbReference type="ChEBI" id="CHEBI:190135"/>
        <label>2</label>
    </ligand>
</feature>
<dbReference type="PANTHER" id="PTHR45444">
    <property type="entry name" value="XANTHINE DEHYDROGENASE"/>
    <property type="match status" value="1"/>
</dbReference>
<comment type="cofactor">
    <cofactor evidence="11">
        <name>[2Fe-2S] cluster</name>
        <dbReference type="ChEBI" id="CHEBI:190135"/>
    </cofactor>
</comment>
<keyword evidence="5 14" id="KW-0001">2Fe-2S</keyword>
<dbReference type="InterPro" id="IPR036856">
    <property type="entry name" value="Ald_Oxase/Xan_DH_a/b_sf"/>
</dbReference>
<dbReference type="Gene3D" id="3.30.390.50">
    <property type="entry name" value="CO dehydrogenase flavoprotein, C-terminal domain"/>
    <property type="match status" value="1"/>
</dbReference>
<dbReference type="Gene3D" id="3.30.43.10">
    <property type="entry name" value="Uridine Diphospho-n-acetylenolpyruvylglucosamine Reductase, domain 2"/>
    <property type="match status" value="1"/>
</dbReference>
<dbReference type="InterPro" id="IPR036318">
    <property type="entry name" value="FAD-bd_PCMH-like_sf"/>
</dbReference>
<dbReference type="Gene3D" id="1.10.150.120">
    <property type="entry name" value="[2Fe-2S]-binding domain"/>
    <property type="match status" value="1"/>
</dbReference>
<evidence type="ECO:0000256" key="4">
    <source>
        <dbReference type="ARBA" id="ARBA00022630"/>
    </source>
</evidence>
<dbReference type="Pfam" id="PF20256">
    <property type="entry name" value="MoCoBD_2"/>
    <property type="match status" value="1"/>
</dbReference>
<dbReference type="Gene3D" id="3.10.20.30">
    <property type="match status" value="1"/>
</dbReference>
<dbReference type="InterPro" id="IPR006058">
    <property type="entry name" value="2Fe2S_fd_BS"/>
</dbReference>
<feature type="binding site" evidence="14">
    <location>
        <position position="1286"/>
    </location>
    <ligand>
        <name>Mo-molybdopterin</name>
        <dbReference type="ChEBI" id="CHEBI:71302"/>
    </ligand>
    <ligandPart>
        <name>Mo</name>
        <dbReference type="ChEBI" id="CHEBI:28685"/>
    </ligandPart>
</feature>
<dbReference type="PANTHER" id="PTHR45444:SF3">
    <property type="entry name" value="XANTHINE DEHYDROGENASE"/>
    <property type="match status" value="1"/>
</dbReference>
<evidence type="ECO:0000313" key="18">
    <source>
        <dbReference type="EMBL" id="KDN47751.1"/>
    </source>
</evidence>
<dbReference type="InterPro" id="IPR036683">
    <property type="entry name" value="CO_DH_flav_C_dom_sf"/>
</dbReference>
<dbReference type="InParanoid" id="A0A066W208"/>
<evidence type="ECO:0000256" key="2">
    <source>
        <dbReference type="ARBA" id="ARBA00006849"/>
    </source>
</evidence>
<feature type="binding site" evidence="13">
    <location>
        <position position="612"/>
    </location>
    <ligand>
        <name>FAD</name>
        <dbReference type="ChEBI" id="CHEBI:57692"/>
    </ligand>
</feature>
<dbReference type="Pfam" id="PF00111">
    <property type="entry name" value="Fer2"/>
    <property type="match status" value="1"/>
</dbReference>
<feature type="binding site" evidence="13">
    <location>
        <position position="1120"/>
    </location>
    <ligand>
        <name>substrate</name>
    </ligand>
</feature>
<organism evidence="18 19">
    <name type="scientific">Tilletiaria anomala (strain ATCC 24038 / CBS 436.72 / UBC 951)</name>
    <dbReference type="NCBI Taxonomy" id="1037660"/>
    <lineage>
        <taxon>Eukaryota</taxon>
        <taxon>Fungi</taxon>
        <taxon>Dikarya</taxon>
        <taxon>Basidiomycota</taxon>
        <taxon>Ustilaginomycotina</taxon>
        <taxon>Exobasidiomycetes</taxon>
        <taxon>Georgefischeriales</taxon>
        <taxon>Tilletiariaceae</taxon>
        <taxon>Tilletiaria</taxon>
    </lineage>
</organism>
<dbReference type="InterPro" id="IPR001041">
    <property type="entry name" value="2Fe-2S_ferredoxin-type"/>
</dbReference>
<evidence type="ECO:0000256" key="3">
    <source>
        <dbReference type="ARBA" id="ARBA00022505"/>
    </source>
</evidence>
<evidence type="ECO:0000256" key="8">
    <source>
        <dbReference type="ARBA" id="ARBA00023002"/>
    </source>
</evidence>
<dbReference type="InterPro" id="IPR002888">
    <property type="entry name" value="2Fe-2S-bd"/>
</dbReference>
<dbReference type="Gene3D" id="3.30.365.10">
    <property type="entry name" value="Aldehyde oxidase/xanthine dehydrogenase, molybdopterin binding domain"/>
    <property type="match status" value="4"/>
</dbReference>
<dbReference type="SMART" id="SM01092">
    <property type="entry name" value="CO_deh_flav_C"/>
    <property type="match status" value="1"/>
</dbReference>
<dbReference type="PROSITE" id="PS51387">
    <property type="entry name" value="FAD_PCMH"/>
    <property type="match status" value="1"/>
</dbReference>
<feature type="region of interest" description="Disordered" evidence="15">
    <location>
        <begin position="212"/>
        <end position="257"/>
    </location>
</feature>
<feature type="binding site" evidence="14">
    <location>
        <position position="1118"/>
    </location>
    <ligand>
        <name>Mo-molybdopterin</name>
        <dbReference type="ChEBI" id="CHEBI:71302"/>
    </ligand>
    <ligandPart>
        <name>Mo</name>
        <dbReference type="ChEBI" id="CHEBI:28685"/>
    </ligandPart>
</feature>
<dbReference type="Proteomes" id="UP000027361">
    <property type="component" value="Unassembled WGS sequence"/>
</dbReference>
<feature type="binding site" evidence="13">
    <location>
        <position position="585"/>
    </location>
    <ligand>
        <name>FAD</name>
        <dbReference type="ChEBI" id="CHEBI:57692"/>
    </ligand>
</feature>
<comment type="cofactor">
    <cofactor evidence="14">
        <name>Mo-molybdopterin</name>
        <dbReference type="ChEBI" id="CHEBI:71302"/>
    </cofactor>
    <text evidence="14">Binds 1 Mo-molybdopterin (Mo-MPT) cofactor per subunit.</text>
</comment>
<dbReference type="InterPro" id="IPR005107">
    <property type="entry name" value="CO_DH_flav_C"/>
</dbReference>
<dbReference type="GO" id="GO:0043546">
    <property type="term" value="F:molybdopterin cofactor binding"/>
    <property type="evidence" value="ECO:0007669"/>
    <property type="project" value="InterPro"/>
</dbReference>
<name>A0A066W208_TILAU</name>
<feature type="region of interest" description="Disordered" evidence="15">
    <location>
        <begin position="355"/>
        <end position="377"/>
    </location>
</feature>
<evidence type="ECO:0000256" key="1">
    <source>
        <dbReference type="ARBA" id="ARBA00001974"/>
    </source>
</evidence>